<organism evidence="1">
    <name type="scientific">Trypanosoma vivax (strain Y486)</name>
    <dbReference type="NCBI Taxonomy" id="1055687"/>
    <lineage>
        <taxon>Eukaryota</taxon>
        <taxon>Discoba</taxon>
        <taxon>Euglenozoa</taxon>
        <taxon>Kinetoplastea</taxon>
        <taxon>Metakinetoplastina</taxon>
        <taxon>Trypanosomatida</taxon>
        <taxon>Trypanosomatidae</taxon>
        <taxon>Trypanosoma</taxon>
        <taxon>Duttonella</taxon>
    </lineage>
</organism>
<sequence length="482" mass="57359">MLKQSTRDATGVVPINVFNGGKDEIMFPMRTLYCPPVPPSMLVGRYKPPPKSPYKYLNDISLAGRREHLAQVEIARLWRGVRARRRLRNERTVMEVRISLAKKIQRWWRFLLAKWKKEKLTALKEIWLKERNQGFLANRLDRQKMMMTWQRRRFEGAVTKVQRVFRWYMERQREYSLSPEERTEKPVPLEYKRKVYFPWRKAKNDSMGAANDLALVDSAKQQKATEDDEAVFRFRKTRKEPVPPSYEEVKKINDAMREKEAKRAQMYDQPEVHERAKWKSEGLLENDFDHNAGMIQRFVKIRWDATKMTTRKISREYLEKKVYMIQRAFRVYKTLTNMRIRAAGLERRSRLKNDAFVRARLDHFADELAWQRALLDNAARTIQKYWAFYKSRLEFCQYDNDTEGAERVAPRPPRCNLLNDHIAREKVLRNAARSQMERELEAVAGALRKSHGERYKPEKLLIVREENVYIPAGDSVKAADKV</sequence>
<dbReference type="AlphaFoldDB" id="G0U4Q5"/>
<accession>G0U4Q5</accession>
<dbReference type="OMA" id="HRAQREV"/>
<evidence type="ECO:0000313" key="1">
    <source>
        <dbReference type="EMBL" id="CCC52419.1"/>
    </source>
</evidence>
<reference evidence="1" key="1">
    <citation type="journal article" date="2012" name="Proc. Natl. Acad. Sci. U.S.A.">
        <title>Antigenic diversity is generated by distinct evolutionary mechanisms in African trypanosome species.</title>
        <authorList>
            <person name="Jackson A.P."/>
            <person name="Berry A."/>
            <person name="Aslett M."/>
            <person name="Allison H.C."/>
            <person name="Burton P."/>
            <person name="Vavrova-Anderson J."/>
            <person name="Brown R."/>
            <person name="Browne H."/>
            <person name="Corton N."/>
            <person name="Hauser H."/>
            <person name="Gamble J."/>
            <person name="Gilderthorp R."/>
            <person name="Marcello L."/>
            <person name="McQuillan J."/>
            <person name="Otto T.D."/>
            <person name="Quail M.A."/>
            <person name="Sanders M.J."/>
            <person name="van Tonder A."/>
            <person name="Ginger M.L."/>
            <person name="Field M.C."/>
            <person name="Barry J.D."/>
            <person name="Hertz-Fowler C."/>
            <person name="Berriman M."/>
        </authorList>
    </citation>
    <scope>NUCLEOTIDE SEQUENCE</scope>
    <source>
        <strain evidence="1">Y486</strain>
    </source>
</reference>
<proteinExistence type="predicted"/>
<dbReference type="VEuPathDB" id="TriTrypDB:TvY486_1014620"/>
<dbReference type="PROSITE" id="PS50096">
    <property type="entry name" value="IQ"/>
    <property type="match status" value="2"/>
</dbReference>
<dbReference type="EMBL" id="HE573026">
    <property type="protein sequence ID" value="CCC52419.1"/>
    <property type="molecule type" value="Genomic_DNA"/>
</dbReference>
<name>G0U4Q5_TRYVY</name>
<evidence type="ECO:0008006" key="2">
    <source>
        <dbReference type="Google" id="ProtNLM"/>
    </source>
</evidence>
<protein>
    <recommendedName>
        <fullName evidence="2">IQ calmodulin-binding protein</fullName>
    </recommendedName>
</protein>
<gene>
    <name evidence="1" type="ORF">TVY486_1014620</name>
</gene>